<dbReference type="PANTHER" id="PTHR43179:SF7">
    <property type="entry name" value="RHAMNOSYLTRANSFERASE WBBL"/>
    <property type="match status" value="1"/>
</dbReference>
<dbReference type="EMBL" id="SNWP01000010">
    <property type="protein sequence ID" value="TDO29296.1"/>
    <property type="molecule type" value="Genomic_DNA"/>
</dbReference>
<reference evidence="2 3" key="1">
    <citation type="submission" date="2019-03" db="EMBL/GenBank/DDBJ databases">
        <title>Genomic Encyclopedia of Archaeal and Bacterial Type Strains, Phase II (KMG-II): from individual species to whole genera.</title>
        <authorList>
            <person name="Goeker M."/>
        </authorList>
    </citation>
    <scope>NUCLEOTIDE SEQUENCE [LARGE SCALE GENOMIC DNA]</scope>
    <source>
        <strain evidence="2 3">DSM 28323</strain>
    </source>
</reference>
<dbReference type="Proteomes" id="UP000295741">
    <property type="component" value="Unassembled WGS sequence"/>
</dbReference>
<gene>
    <name evidence="2" type="ORF">BC659_1385</name>
</gene>
<dbReference type="Pfam" id="PF00535">
    <property type="entry name" value="Glycos_transf_2"/>
    <property type="match status" value="1"/>
</dbReference>
<dbReference type="GO" id="GO:0016740">
    <property type="term" value="F:transferase activity"/>
    <property type="evidence" value="ECO:0007669"/>
    <property type="project" value="UniProtKB-KW"/>
</dbReference>
<evidence type="ECO:0000313" key="2">
    <source>
        <dbReference type="EMBL" id="TDO29296.1"/>
    </source>
</evidence>
<dbReference type="SUPFAM" id="SSF53448">
    <property type="entry name" value="Nucleotide-diphospho-sugar transferases"/>
    <property type="match status" value="1"/>
</dbReference>
<organism evidence="2 3">
    <name type="scientific">Sediminibacterium goheungense</name>
    <dbReference type="NCBI Taxonomy" id="1086393"/>
    <lineage>
        <taxon>Bacteria</taxon>
        <taxon>Pseudomonadati</taxon>
        <taxon>Bacteroidota</taxon>
        <taxon>Chitinophagia</taxon>
        <taxon>Chitinophagales</taxon>
        <taxon>Chitinophagaceae</taxon>
        <taxon>Sediminibacterium</taxon>
    </lineage>
</organism>
<proteinExistence type="predicted"/>
<feature type="domain" description="Glycosyltransferase 2-like" evidence="1">
    <location>
        <begin position="4"/>
        <end position="187"/>
    </location>
</feature>
<evidence type="ECO:0000313" key="3">
    <source>
        <dbReference type="Proteomes" id="UP000295741"/>
    </source>
</evidence>
<comment type="caution">
    <text evidence="2">The sequence shown here is derived from an EMBL/GenBank/DDBJ whole genome shotgun (WGS) entry which is preliminary data.</text>
</comment>
<sequence>MELSIIIVNYRVPVFLEQCILSVKRSMQQISGEIIVVDNASEDKSVEHLRKAFPDVQFIFSPTNIGFARANNLGLAHASGQYVLFLNPDTLVPENTLSHCVQFLHKNISCGAVGVRMINGFGNYLPESKRARPGLLNAFFKLTGVAALFPKSGWLNHYALGHLSIQEQHPVAILAGAFMMVRKTILNQLDGFDAAFFMYGEDVDLSVRVQQLGYSIFYLGDACIIHYKGQSSRNRTQQQNRIFYKAMRLFVQKHYRLGGLLIPFIFLVQWMAAFRKWLSPPRSVMPMLNSVSSAFVLGDLVACEHARLLINNRSKPGIIKGCIGIQEKALSQIGHLSELSLLCQQYDIKQLIICVPDLSLQEATQLMTRLRGLFFRFVFTGSDSLPFNN</sequence>
<dbReference type="InterPro" id="IPR001173">
    <property type="entry name" value="Glyco_trans_2-like"/>
</dbReference>
<keyword evidence="2" id="KW-0808">Transferase</keyword>
<keyword evidence="3" id="KW-1185">Reference proteome</keyword>
<evidence type="ECO:0000259" key="1">
    <source>
        <dbReference type="Pfam" id="PF00535"/>
    </source>
</evidence>
<dbReference type="AlphaFoldDB" id="A0A4R6J4S1"/>
<dbReference type="PANTHER" id="PTHR43179">
    <property type="entry name" value="RHAMNOSYLTRANSFERASE WBBL"/>
    <property type="match status" value="1"/>
</dbReference>
<accession>A0A4R6J4S1</accession>
<protein>
    <submittedName>
        <fullName evidence="2">GT2 family glycosyltransferase</fullName>
    </submittedName>
</protein>
<dbReference type="CDD" id="cd04186">
    <property type="entry name" value="GT_2_like_c"/>
    <property type="match status" value="1"/>
</dbReference>
<dbReference type="Gene3D" id="3.90.550.10">
    <property type="entry name" value="Spore Coat Polysaccharide Biosynthesis Protein SpsA, Chain A"/>
    <property type="match status" value="1"/>
</dbReference>
<dbReference type="InterPro" id="IPR029044">
    <property type="entry name" value="Nucleotide-diphossugar_trans"/>
</dbReference>
<name>A0A4R6J4S1_9BACT</name>